<dbReference type="Gene3D" id="1.20.890.10">
    <property type="entry name" value="cAMP-dependent protein kinase regulatory subunit, dimerization-anchoring domain"/>
    <property type="match status" value="1"/>
</dbReference>
<dbReference type="PANTHER" id="PTHR14952:SF9">
    <property type="entry name" value="EF-HAND DOMAIN-CONTAINING PROTEIN"/>
    <property type="match status" value="1"/>
</dbReference>
<evidence type="ECO:0000313" key="7">
    <source>
        <dbReference type="Proteomes" id="UP001445076"/>
    </source>
</evidence>
<evidence type="ECO:0008006" key="8">
    <source>
        <dbReference type="Google" id="ProtNLM"/>
    </source>
</evidence>
<accession>A0AAW0XHJ8</accession>
<dbReference type="Proteomes" id="UP001445076">
    <property type="component" value="Unassembled WGS sequence"/>
</dbReference>
<dbReference type="PANTHER" id="PTHR14952">
    <property type="entry name" value="ROPPORIN-1-LIKE PROTEIN"/>
    <property type="match status" value="1"/>
</dbReference>
<comment type="subcellular location">
    <subcellularLocation>
        <location evidence="1">Cell projection</location>
        <location evidence="1">Cilium</location>
        <location evidence="1">Flagellum</location>
    </subcellularLocation>
</comment>
<evidence type="ECO:0000256" key="1">
    <source>
        <dbReference type="ARBA" id="ARBA00004230"/>
    </source>
</evidence>
<proteinExistence type="inferred from homology"/>
<evidence type="ECO:0000313" key="6">
    <source>
        <dbReference type="EMBL" id="KAK8743852.1"/>
    </source>
</evidence>
<dbReference type="SUPFAM" id="SSF47391">
    <property type="entry name" value="Dimerization-anchoring domain of cAMP-dependent PK regulatory subunit"/>
    <property type="match status" value="1"/>
</dbReference>
<comment type="similarity">
    <text evidence="5">Belongs to the ropporin family.</text>
</comment>
<evidence type="ECO:0000256" key="5">
    <source>
        <dbReference type="ARBA" id="ARBA00035651"/>
    </source>
</evidence>
<evidence type="ECO:0000256" key="4">
    <source>
        <dbReference type="ARBA" id="ARBA00023273"/>
    </source>
</evidence>
<keyword evidence="7" id="KW-1185">Reference proteome</keyword>
<dbReference type="AlphaFoldDB" id="A0AAW0XHJ8"/>
<reference evidence="6 7" key="1">
    <citation type="journal article" date="2024" name="BMC Genomics">
        <title>Genome assembly of redclaw crayfish (Cherax quadricarinatus) provides insights into its immune adaptation and hypoxia tolerance.</title>
        <authorList>
            <person name="Liu Z."/>
            <person name="Zheng J."/>
            <person name="Li H."/>
            <person name="Fang K."/>
            <person name="Wang S."/>
            <person name="He J."/>
            <person name="Zhou D."/>
            <person name="Weng S."/>
            <person name="Chi M."/>
            <person name="Gu Z."/>
            <person name="He J."/>
            <person name="Li F."/>
            <person name="Wang M."/>
        </authorList>
    </citation>
    <scope>NUCLEOTIDE SEQUENCE [LARGE SCALE GENOMIC DNA]</scope>
    <source>
        <strain evidence="6">ZL_2023a</strain>
    </source>
</reference>
<comment type="caution">
    <text evidence="6">The sequence shown here is derived from an EMBL/GenBank/DDBJ whole genome shotgun (WGS) entry which is preliminary data.</text>
</comment>
<dbReference type="GO" id="GO:0031514">
    <property type="term" value="C:motile cilium"/>
    <property type="evidence" value="ECO:0007669"/>
    <property type="project" value="UniProtKB-SubCell"/>
</dbReference>
<organism evidence="6 7">
    <name type="scientific">Cherax quadricarinatus</name>
    <name type="common">Australian red claw crayfish</name>
    <dbReference type="NCBI Taxonomy" id="27406"/>
    <lineage>
        <taxon>Eukaryota</taxon>
        <taxon>Metazoa</taxon>
        <taxon>Ecdysozoa</taxon>
        <taxon>Arthropoda</taxon>
        <taxon>Crustacea</taxon>
        <taxon>Multicrustacea</taxon>
        <taxon>Malacostraca</taxon>
        <taxon>Eumalacostraca</taxon>
        <taxon>Eucarida</taxon>
        <taxon>Decapoda</taxon>
        <taxon>Pleocyemata</taxon>
        <taxon>Astacidea</taxon>
        <taxon>Parastacoidea</taxon>
        <taxon>Parastacidae</taxon>
        <taxon>Cherax</taxon>
    </lineage>
</organism>
<name>A0AAW0XHJ8_CHEQU</name>
<evidence type="ECO:0000256" key="3">
    <source>
        <dbReference type="ARBA" id="ARBA00023069"/>
    </source>
</evidence>
<dbReference type="EMBL" id="JARKIK010000024">
    <property type="protein sequence ID" value="KAK8743852.1"/>
    <property type="molecule type" value="Genomic_DNA"/>
</dbReference>
<keyword evidence="2" id="KW-0282">Flagellum</keyword>
<protein>
    <recommendedName>
        <fullName evidence="8">Ropporin-1-like protein</fullName>
    </recommendedName>
</protein>
<sequence>MVVSTITEARVPASLPRILKDYTKSAIRTQPKDLLIWSVAYFRSMSKGTPPPVKERLEFPVPESSSGISPGVLRVLHRQLNGEGSVTWEQLLEVCQAMGVAEETAQDAWHRAGGGDGGTVEWDHILSHIAALSTHSMLEALQLVMLTLSDDPVGHRVQCGTLLDHYHRLHTHTNITPTDQYTEAVNYLNDIANYQDGLLSPSDLSRSSCPPLQ</sequence>
<keyword evidence="3" id="KW-0969">Cilium</keyword>
<gene>
    <name evidence="6" type="ORF">OTU49_001293</name>
</gene>
<keyword evidence="4" id="KW-0966">Cell projection</keyword>
<evidence type="ECO:0000256" key="2">
    <source>
        <dbReference type="ARBA" id="ARBA00022846"/>
    </source>
</evidence>